<proteinExistence type="predicted"/>
<feature type="signal peptide" evidence="2">
    <location>
        <begin position="1"/>
        <end position="20"/>
    </location>
</feature>
<evidence type="ECO:0000256" key="2">
    <source>
        <dbReference type="SAM" id="SignalP"/>
    </source>
</evidence>
<organism evidence="3 4">
    <name type="scientific">Oceanicoccus sagamiensis</name>
    <dbReference type="NCBI Taxonomy" id="716816"/>
    <lineage>
        <taxon>Bacteria</taxon>
        <taxon>Pseudomonadati</taxon>
        <taxon>Pseudomonadota</taxon>
        <taxon>Gammaproteobacteria</taxon>
        <taxon>Cellvibrionales</taxon>
        <taxon>Spongiibacteraceae</taxon>
        <taxon>Oceanicoccus</taxon>
    </lineage>
</organism>
<keyword evidence="4" id="KW-1185">Reference proteome</keyword>
<keyword evidence="1" id="KW-1133">Transmembrane helix</keyword>
<feature type="transmembrane region" description="Helical" evidence="1">
    <location>
        <begin position="215"/>
        <end position="234"/>
    </location>
</feature>
<sequence length="238" mass="26052">MNRSILLFYFVFLACTAVNATTTQQFQVTGLLTNSTGDMSQLPDALQGTLLIDENGDGALSLTIGQRAFYPFDSYIGPVDAFSILMNGENSSDYYSDYGGYGDYYYETYNTVEKLAFQTASTNASYSTIFLPEPIDTTPLVSLGDLILSEYFSTCSYYYETEEQAGTPSISCEESETLLLESSVLTIEYFHATGADTSLTDTYNLSFTEVEVSAVPVPAAVWLFGSALVSLIGLKRNN</sequence>
<accession>A0A1X9NCQ1</accession>
<keyword evidence="2" id="KW-0732">Signal</keyword>
<protein>
    <submittedName>
        <fullName evidence="3">Uncharacterized protein</fullName>
    </submittedName>
</protein>
<dbReference type="RefSeq" id="WP_085757421.1">
    <property type="nucleotide sequence ID" value="NZ_CP019343.1"/>
</dbReference>
<evidence type="ECO:0000313" key="4">
    <source>
        <dbReference type="Proteomes" id="UP000193450"/>
    </source>
</evidence>
<feature type="chain" id="PRO_5013253981" evidence="2">
    <location>
        <begin position="21"/>
        <end position="238"/>
    </location>
</feature>
<gene>
    <name evidence="3" type="ORF">BST96_03830</name>
</gene>
<evidence type="ECO:0000313" key="3">
    <source>
        <dbReference type="EMBL" id="ARN73309.1"/>
    </source>
</evidence>
<dbReference type="AlphaFoldDB" id="A0A1X9NCQ1"/>
<evidence type="ECO:0000256" key="1">
    <source>
        <dbReference type="SAM" id="Phobius"/>
    </source>
</evidence>
<dbReference type="KEGG" id="osg:BST96_03830"/>
<dbReference type="PROSITE" id="PS51257">
    <property type="entry name" value="PROKAR_LIPOPROTEIN"/>
    <property type="match status" value="1"/>
</dbReference>
<keyword evidence="1" id="KW-0812">Transmembrane</keyword>
<dbReference type="Proteomes" id="UP000193450">
    <property type="component" value="Chromosome"/>
</dbReference>
<keyword evidence="1" id="KW-0472">Membrane</keyword>
<name>A0A1X9NCQ1_9GAMM</name>
<reference evidence="3 4" key="1">
    <citation type="submission" date="2016-11" db="EMBL/GenBank/DDBJ databases">
        <title>Trade-off between light-utilization and light-protection in marine flavobacteria.</title>
        <authorList>
            <person name="Kumagai Y."/>
        </authorList>
    </citation>
    <scope>NUCLEOTIDE SEQUENCE [LARGE SCALE GENOMIC DNA]</scope>
    <source>
        <strain evidence="3 4">NBRC 107125</strain>
    </source>
</reference>
<dbReference type="EMBL" id="CP019343">
    <property type="protein sequence ID" value="ARN73309.1"/>
    <property type="molecule type" value="Genomic_DNA"/>
</dbReference>